<dbReference type="InterPro" id="IPR057727">
    <property type="entry name" value="WCX_dom"/>
</dbReference>
<dbReference type="InterPro" id="IPR026881">
    <property type="entry name" value="WYL_dom"/>
</dbReference>
<evidence type="ECO:0000313" key="3">
    <source>
        <dbReference type="EMBL" id="EIM72425.1"/>
    </source>
</evidence>
<dbReference type="PATRIC" id="fig|1189621.3.peg.4103"/>
<evidence type="ECO:0000259" key="2">
    <source>
        <dbReference type="Pfam" id="PF25583"/>
    </source>
</evidence>
<dbReference type="Proteomes" id="UP000005551">
    <property type="component" value="Unassembled WGS sequence"/>
</dbReference>
<evidence type="ECO:0000313" key="4">
    <source>
        <dbReference type="Proteomes" id="UP000005551"/>
    </source>
</evidence>
<name>I5BS73_9BACT</name>
<dbReference type="InterPro" id="IPR051534">
    <property type="entry name" value="CBASS_pafABC_assoc_protein"/>
</dbReference>
<dbReference type="AlphaFoldDB" id="I5BS73"/>
<gene>
    <name evidence="3" type="ORF">A3SI_19760</name>
</gene>
<dbReference type="PROSITE" id="PS52050">
    <property type="entry name" value="WYL"/>
    <property type="match status" value="1"/>
</dbReference>
<proteinExistence type="predicted"/>
<dbReference type="PANTHER" id="PTHR34580:SF9">
    <property type="entry name" value="SLL5097 PROTEIN"/>
    <property type="match status" value="1"/>
</dbReference>
<comment type="caution">
    <text evidence="3">The sequence shown here is derived from an EMBL/GenBank/DDBJ whole genome shotgun (WGS) entry which is preliminary data.</text>
</comment>
<feature type="domain" description="WYL" evidence="1">
    <location>
        <begin position="191"/>
        <end position="257"/>
    </location>
</feature>
<dbReference type="EMBL" id="AJYA01000087">
    <property type="protein sequence ID" value="EIM72425.1"/>
    <property type="molecule type" value="Genomic_DNA"/>
</dbReference>
<evidence type="ECO:0000259" key="1">
    <source>
        <dbReference type="Pfam" id="PF13280"/>
    </source>
</evidence>
<protein>
    <submittedName>
        <fullName evidence="3">Uncharacterized protein</fullName>
    </submittedName>
</protein>
<organism evidence="3 4">
    <name type="scientific">Nitritalea halalkaliphila LW7</name>
    <dbReference type="NCBI Taxonomy" id="1189621"/>
    <lineage>
        <taxon>Bacteria</taxon>
        <taxon>Pseudomonadati</taxon>
        <taxon>Bacteroidota</taxon>
        <taxon>Cytophagia</taxon>
        <taxon>Cytophagales</taxon>
        <taxon>Cyclobacteriaceae</taxon>
        <taxon>Nitritalea</taxon>
    </lineage>
</organism>
<dbReference type="PANTHER" id="PTHR34580">
    <property type="match status" value="1"/>
</dbReference>
<dbReference type="Pfam" id="PF25583">
    <property type="entry name" value="WCX"/>
    <property type="match status" value="1"/>
</dbReference>
<dbReference type="STRING" id="1189621.A3SI_19760"/>
<dbReference type="Pfam" id="PF13280">
    <property type="entry name" value="WYL"/>
    <property type="match status" value="1"/>
</dbReference>
<keyword evidence="4" id="KW-1185">Reference proteome</keyword>
<accession>I5BS73</accession>
<reference evidence="3 4" key="1">
    <citation type="submission" date="2012-05" db="EMBL/GenBank/DDBJ databases">
        <title>Genome sequence of Nitritalea halalkaliphila LW7.</title>
        <authorList>
            <person name="Jangir P.K."/>
            <person name="Singh A."/>
            <person name="Shivaji S."/>
            <person name="Sharma R."/>
        </authorList>
    </citation>
    <scope>NUCLEOTIDE SEQUENCE [LARGE SCALE GENOMIC DNA]</scope>
    <source>
        <strain evidence="3 4">LW7</strain>
    </source>
</reference>
<feature type="domain" description="WCX" evidence="2">
    <location>
        <begin position="292"/>
        <end position="369"/>
    </location>
</feature>
<sequence>MSFVPWDKSLIFPFPSSLLLFNIMAVDKKTRFRHEIIDKLLQRQSKHNTKKNILNRVNKEFERQGKEEMTVSMRTIQNDLDALREEAFKRGIQLVSMKIPGSKEHYFYYEGGGSTVQQVYLTEEDKATITAAFELMKLVDGAFSYEQIEKLESRMRNLSMSPKFSQETQPPEAVLNFEAAESREEDGRNYIPVLVEAIKEKSPLCITFKGYFKAEATLHEVSPYLLKQYNRRWFLLCYSEQKQKPWTLPLDRIQAIEAGMHAFVPYPISGEKPFEFFEDIIGVTNDFEQSTQQVSLLIRRDRLPYLLSKVLHGSQSPPEETDDPKWARVRLSLKPNPEFFSQVLQYGEAIRIESPPQVKEQMAKIVKKMTGYYL</sequence>